<comment type="caution">
    <text evidence="2">The sequence shown here is derived from an EMBL/GenBank/DDBJ whole genome shotgun (WGS) entry which is preliminary data.</text>
</comment>
<dbReference type="OrthoDB" id="5347149at2"/>
<feature type="signal peptide" evidence="1">
    <location>
        <begin position="1"/>
        <end position="21"/>
    </location>
</feature>
<dbReference type="PROSITE" id="PS51257">
    <property type="entry name" value="PROKAR_LIPOPROTEIN"/>
    <property type="match status" value="1"/>
</dbReference>
<sequence>MMKKTLATLAVCALLFTACHNSDKKATSQADSSKREAIDQPEEVQQISEIITRFVRAYISQDNEKLNALIHPEYGMAIIYRPGVADTFALIDSFDFKKPVPDYYAYPSLQNDQVLAFEKLPSFDCGTDKWDKTGFFCDTTANSQTQLLQTIVKHEEEFESSKYDESQKKRTADLENGSYRVILAQPEESLIFHVKQFGNAWYVTLLDRAYGGCDA</sequence>
<dbReference type="Proteomes" id="UP000435036">
    <property type="component" value="Unassembled WGS sequence"/>
</dbReference>
<protein>
    <recommendedName>
        <fullName evidence="4">Lipoprotein</fullName>
    </recommendedName>
</protein>
<keyword evidence="3" id="KW-1185">Reference proteome</keyword>
<proteinExistence type="predicted"/>
<evidence type="ECO:0000256" key="1">
    <source>
        <dbReference type="SAM" id="SignalP"/>
    </source>
</evidence>
<dbReference type="RefSeq" id="WP_160369857.1">
    <property type="nucleotide sequence ID" value="NZ_WSQA01000011.1"/>
</dbReference>
<keyword evidence="1" id="KW-0732">Signal</keyword>
<feature type="chain" id="PRO_5027048409" description="Lipoprotein" evidence="1">
    <location>
        <begin position="22"/>
        <end position="215"/>
    </location>
</feature>
<dbReference type="EMBL" id="WSQA01000011">
    <property type="protein sequence ID" value="MVZ63130.1"/>
    <property type="molecule type" value="Genomic_DNA"/>
</dbReference>
<name>A0A6N8L065_9SPHI</name>
<evidence type="ECO:0000313" key="3">
    <source>
        <dbReference type="Proteomes" id="UP000435036"/>
    </source>
</evidence>
<reference evidence="2 3" key="1">
    <citation type="submission" date="2019-12" db="EMBL/GenBank/DDBJ databases">
        <authorList>
            <person name="Dong K."/>
        </authorList>
    </citation>
    <scope>NUCLEOTIDE SEQUENCE [LARGE SCALE GENOMIC DNA]</scope>
    <source>
        <strain evidence="2 3">JCM 31225</strain>
    </source>
</reference>
<organism evidence="2 3">
    <name type="scientific">Sphingobacterium humi</name>
    <dbReference type="NCBI Taxonomy" id="1796905"/>
    <lineage>
        <taxon>Bacteria</taxon>
        <taxon>Pseudomonadati</taxon>
        <taxon>Bacteroidota</taxon>
        <taxon>Sphingobacteriia</taxon>
        <taxon>Sphingobacteriales</taxon>
        <taxon>Sphingobacteriaceae</taxon>
        <taxon>Sphingobacterium</taxon>
    </lineage>
</organism>
<evidence type="ECO:0008006" key="4">
    <source>
        <dbReference type="Google" id="ProtNLM"/>
    </source>
</evidence>
<accession>A0A6N8L065</accession>
<dbReference type="AlphaFoldDB" id="A0A6N8L065"/>
<evidence type="ECO:0000313" key="2">
    <source>
        <dbReference type="EMBL" id="MVZ63130.1"/>
    </source>
</evidence>
<gene>
    <name evidence="2" type="ORF">GQF63_13930</name>
</gene>